<evidence type="ECO:0000313" key="2">
    <source>
        <dbReference type="EMBL" id="RLN17623.1"/>
    </source>
</evidence>
<name>A0A3L6SBE9_PANMI</name>
<dbReference type="Proteomes" id="UP000275267">
    <property type="component" value="Unassembled WGS sequence"/>
</dbReference>
<protein>
    <recommendedName>
        <fullName evidence="1">MATH domain-containing protein</fullName>
    </recommendedName>
</protein>
<dbReference type="PANTHER" id="PTHR46162:SF7">
    <property type="entry name" value="MATH DOMAIN CONTAINING PROTEIN"/>
    <property type="match status" value="1"/>
</dbReference>
<gene>
    <name evidence="2" type="ORF">C2845_PM02G11600</name>
</gene>
<dbReference type="SUPFAM" id="SSF49599">
    <property type="entry name" value="TRAF domain-like"/>
    <property type="match status" value="2"/>
</dbReference>
<dbReference type="Gene3D" id="2.60.210.10">
    <property type="entry name" value="Apoptosis, Tumor Necrosis Factor Receptor Associated Protein 2, Chain A"/>
    <property type="match status" value="2"/>
</dbReference>
<proteinExistence type="predicted"/>
<evidence type="ECO:0000313" key="3">
    <source>
        <dbReference type="Proteomes" id="UP000275267"/>
    </source>
</evidence>
<dbReference type="PANTHER" id="PTHR46162">
    <property type="entry name" value="TRAF-LIKE FAMILY PROTEIN"/>
    <property type="match status" value="1"/>
</dbReference>
<dbReference type="InterPro" id="IPR008974">
    <property type="entry name" value="TRAF-like"/>
</dbReference>
<dbReference type="CDD" id="cd00121">
    <property type="entry name" value="MATH"/>
    <property type="match status" value="2"/>
</dbReference>
<dbReference type="AlphaFoldDB" id="A0A3L6SBE9"/>
<dbReference type="EMBL" id="PQIB02000005">
    <property type="protein sequence ID" value="RLN17623.1"/>
    <property type="molecule type" value="Genomic_DNA"/>
</dbReference>
<feature type="domain" description="MATH" evidence="1">
    <location>
        <begin position="216"/>
        <end position="373"/>
    </location>
</feature>
<reference evidence="3" key="1">
    <citation type="journal article" date="2019" name="Nat. Commun.">
        <title>The genome of broomcorn millet.</title>
        <authorList>
            <person name="Zou C."/>
            <person name="Miki D."/>
            <person name="Li D."/>
            <person name="Tang Q."/>
            <person name="Xiao L."/>
            <person name="Rajput S."/>
            <person name="Deng P."/>
            <person name="Jia W."/>
            <person name="Huang R."/>
            <person name="Zhang M."/>
            <person name="Sun Y."/>
            <person name="Hu J."/>
            <person name="Fu X."/>
            <person name="Schnable P.S."/>
            <person name="Li F."/>
            <person name="Zhang H."/>
            <person name="Feng B."/>
            <person name="Zhu X."/>
            <person name="Liu R."/>
            <person name="Schnable J.C."/>
            <person name="Zhu J.-K."/>
            <person name="Zhang H."/>
        </authorList>
    </citation>
    <scope>NUCLEOTIDE SEQUENCE [LARGE SCALE GENOMIC DNA]</scope>
</reference>
<dbReference type="OrthoDB" id="1883087at2759"/>
<comment type="caution">
    <text evidence="2">The sequence shown here is derived from an EMBL/GenBank/DDBJ whole genome shotgun (WGS) entry which is preliminary data.</text>
</comment>
<dbReference type="STRING" id="4540.A0A3L6SBE9"/>
<sequence>MVKRSNTPLQLKMEIGINKGRSNQGKNLKSSKVAAVPFTPAAQTVAAAAAASAKMEEKYSFKWRIDGFSTLLDKQEGWTNSGYFEIKGLKWYLQLNLKDRKRGDKRDYVSLMVALSKTSDLKSDIVVEASFKLLIYDRAYGKHREHEFSQHFQTEESRRSGVSCMIPVETLKEESSGFIVGDSCVFGVELISLATAKANHSSETVHVQKTNGFSAREAYTWVINDFLALKGRCYSPEFEIGGNNRLPGRENPPNFGSASEVDFFAQAGSRTPDLVVSRLYLIMYPSGIDDSGEFLSLYLNMAKPDASLQRSGALVELSLSIKDQVTSNRNTRTGRCQFVATEGDGWGWAKFMEVKSVKDRYLVKGSCLIEADVAIVGSSKME</sequence>
<accession>A0A3L6SBE9</accession>
<organism evidence="2 3">
    <name type="scientific">Panicum miliaceum</name>
    <name type="common">Proso millet</name>
    <name type="synonym">Broomcorn millet</name>
    <dbReference type="NCBI Taxonomy" id="4540"/>
    <lineage>
        <taxon>Eukaryota</taxon>
        <taxon>Viridiplantae</taxon>
        <taxon>Streptophyta</taxon>
        <taxon>Embryophyta</taxon>
        <taxon>Tracheophyta</taxon>
        <taxon>Spermatophyta</taxon>
        <taxon>Magnoliopsida</taxon>
        <taxon>Liliopsida</taxon>
        <taxon>Poales</taxon>
        <taxon>Poaceae</taxon>
        <taxon>PACMAD clade</taxon>
        <taxon>Panicoideae</taxon>
        <taxon>Panicodae</taxon>
        <taxon>Paniceae</taxon>
        <taxon>Panicinae</taxon>
        <taxon>Panicum</taxon>
        <taxon>Panicum sect. Panicum</taxon>
    </lineage>
</organism>
<evidence type="ECO:0000259" key="1">
    <source>
        <dbReference type="PROSITE" id="PS50144"/>
    </source>
</evidence>
<dbReference type="InterPro" id="IPR002083">
    <property type="entry name" value="MATH/TRAF_dom"/>
</dbReference>
<keyword evidence="3" id="KW-1185">Reference proteome</keyword>
<feature type="domain" description="MATH" evidence="1">
    <location>
        <begin position="58"/>
        <end position="190"/>
    </location>
</feature>
<dbReference type="Pfam" id="PF22486">
    <property type="entry name" value="MATH_2"/>
    <property type="match status" value="2"/>
</dbReference>
<dbReference type="PROSITE" id="PS50144">
    <property type="entry name" value="MATH"/>
    <property type="match status" value="2"/>
</dbReference>